<dbReference type="RefSeq" id="XP_001836795.2">
    <property type="nucleotide sequence ID" value="XM_001836743.2"/>
</dbReference>
<keyword evidence="2" id="KW-1185">Reference proteome</keyword>
<accession>A8NW05</accession>
<reference evidence="1 2" key="1">
    <citation type="journal article" date="2010" name="Proc. Natl. Acad. Sci. U.S.A.">
        <title>Insights into evolution of multicellular fungi from the assembled chromosomes of the mushroom Coprinopsis cinerea (Coprinus cinereus).</title>
        <authorList>
            <person name="Stajich J.E."/>
            <person name="Wilke S.K."/>
            <person name="Ahren D."/>
            <person name="Au C.H."/>
            <person name="Birren B.W."/>
            <person name="Borodovsky M."/>
            <person name="Burns C."/>
            <person name="Canback B."/>
            <person name="Casselton L.A."/>
            <person name="Cheng C.K."/>
            <person name="Deng J."/>
            <person name="Dietrich F.S."/>
            <person name="Fargo D.C."/>
            <person name="Farman M.L."/>
            <person name="Gathman A.C."/>
            <person name="Goldberg J."/>
            <person name="Guigo R."/>
            <person name="Hoegger P.J."/>
            <person name="Hooker J.B."/>
            <person name="Huggins A."/>
            <person name="James T.Y."/>
            <person name="Kamada T."/>
            <person name="Kilaru S."/>
            <person name="Kodira C."/>
            <person name="Kues U."/>
            <person name="Kupfer D."/>
            <person name="Kwan H.S."/>
            <person name="Lomsadze A."/>
            <person name="Li W."/>
            <person name="Lilly W.W."/>
            <person name="Ma L.J."/>
            <person name="Mackey A.J."/>
            <person name="Manning G."/>
            <person name="Martin F."/>
            <person name="Muraguchi H."/>
            <person name="Natvig D.O."/>
            <person name="Palmerini H."/>
            <person name="Ramesh M.A."/>
            <person name="Rehmeyer C.J."/>
            <person name="Roe B.A."/>
            <person name="Shenoy N."/>
            <person name="Stanke M."/>
            <person name="Ter-Hovhannisyan V."/>
            <person name="Tunlid A."/>
            <person name="Velagapudi R."/>
            <person name="Vision T.J."/>
            <person name="Zeng Q."/>
            <person name="Zolan M.E."/>
            <person name="Pukkila P.J."/>
        </authorList>
    </citation>
    <scope>NUCLEOTIDE SEQUENCE [LARGE SCALE GENOMIC DNA]</scope>
    <source>
        <strain evidence="2">Okayama-7 / 130 / ATCC MYA-4618 / FGSC 9003</strain>
    </source>
</reference>
<dbReference type="Proteomes" id="UP000001861">
    <property type="component" value="Unassembled WGS sequence"/>
</dbReference>
<protein>
    <submittedName>
        <fullName evidence="1">Uncharacterized protein</fullName>
    </submittedName>
</protein>
<dbReference type="VEuPathDB" id="FungiDB:CC1G_04108"/>
<dbReference type="InParanoid" id="A8NW05"/>
<gene>
    <name evidence="1" type="ORF">CC1G_04108</name>
</gene>
<evidence type="ECO:0000313" key="2">
    <source>
        <dbReference type="Proteomes" id="UP000001861"/>
    </source>
</evidence>
<organism evidence="1 2">
    <name type="scientific">Coprinopsis cinerea (strain Okayama-7 / 130 / ATCC MYA-4618 / FGSC 9003)</name>
    <name type="common">Inky cap fungus</name>
    <name type="synonym">Hormographiella aspergillata</name>
    <dbReference type="NCBI Taxonomy" id="240176"/>
    <lineage>
        <taxon>Eukaryota</taxon>
        <taxon>Fungi</taxon>
        <taxon>Dikarya</taxon>
        <taxon>Basidiomycota</taxon>
        <taxon>Agaricomycotina</taxon>
        <taxon>Agaricomycetes</taxon>
        <taxon>Agaricomycetidae</taxon>
        <taxon>Agaricales</taxon>
        <taxon>Agaricineae</taxon>
        <taxon>Psathyrellaceae</taxon>
        <taxon>Coprinopsis</taxon>
    </lineage>
</organism>
<sequence>MTDSELLAFVRKPGVFTALEAEHDRPGWRNWASDLLLLVGREGCGSHACSPNAYDCRISPDTMGCEACVASLTRCPYLIDFIAQRVRDHTALTGRSLQAFMDSYERWRLLAIEHPGVPTLISRATRGFTLFDDKASNIRNLAGSLPGQIERLRAIVTELRVSYFDLCANYTPLLLRTTNLSTTTAEVHALLLQLSSSLPPHLEGPALPLLSEAIAMLESSMQSDTTSFQSP</sequence>
<proteinExistence type="predicted"/>
<dbReference type="HOGENOM" id="CLU_1199752_0_0_1"/>
<dbReference type="KEGG" id="cci:CC1G_04108"/>
<name>A8NW05_COPC7</name>
<dbReference type="GeneID" id="6013347"/>
<comment type="caution">
    <text evidence="1">The sequence shown here is derived from an EMBL/GenBank/DDBJ whole genome shotgun (WGS) entry which is preliminary data.</text>
</comment>
<evidence type="ECO:0000313" key="1">
    <source>
        <dbReference type="EMBL" id="EAU85012.2"/>
    </source>
</evidence>
<dbReference type="AlphaFoldDB" id="A8NW05"/>
<dbReference type="EMBL" id="AACS02000004">
    <property type="protein sequence ID" value="EAU85012.2"/>
    <property type="molecule type" value="Genomic_DNA"/>
</dbReference>